<evidence type="ECO:0000313" key="2">
    <source>
        <dbReference type="EMBL" id="TKR64715.1"/>
    </source>
</evidence>
<organism evidence="2 3">
    <name type="scientific">Steinernema carpocapsae</name>
    <name type="common">Entomopathogenic nematode</name>
    <dbReference type="NCBI Taxonomy" id="34508"/>
    <lineage>
        <taxon>Eukaryota</taxon>
        <taxon>Metazoa</taxon>
        <taxon>Ecdysozoa</taxon>
        <taxon>Nematoda</taxon>
        <taxon>Chromadorea</taxon>
        <taxon>Rhabditida</taxon>
        <taxon>Tylenchina</taxon>
        <taxon>Panagrolaimomorpha</taxon>
        <taxon>Strongyloidoidea</taxon>
        <taxon>Steinernematidae</taxon>
        <taxon>Steinernema</taxon>
    </lineage>
</organism>
<feature type="region of interest" description="Disordered" evidence="1">
    <location>
        <begin position="51"/>
        <end position="72"/>
    </location>
</feature>
<protein>
    <submittedName>
        <fullName evidence="2">Uncharacterized protein</fullName>
    </submittedName>
</protein>
<dbReference type="EMBL" id="AZBU02000009">
    <property type="protein sequence ID" value="TKR64715.1"/>
    <property type="molecule type" value="Genomic_DNA"/>
</dbReference>
<evidence type="ECO:0000313" key="3">
    <source>
        <dbReference type="Proteomes" id="UP000298663"/>
    </source>
</evidence>
<gene>
    <name evidence="2" type="ORF">L596_025205</name>
</gene>
<accession>A0A4V5ZYS1</accession>
<reference evidence="2 3" key="2">
    <citation type="journal article" date="2019" name="G3 (Bethesda)">
        <title>Hybrid Assembly of the Genome of the Entomopathogenic Nematode Steinernema carpocapsae Identifies the X-Chromosome.</title>
        <authorList>
            <person name="Serra L."/>
            <person name="Macchietto M."/>
            <person name="Macias-Munoz A."/>
            <person name="McGill C.J."/>
            <person name="Rodriguez I.M."/>
            <person name="Rodriguez B."/>
            <person name="Murad R."/>
            <person name="Mortazavi A."/>
        </authorList>
    </citation>
    <scope>NUCLEOTIDE SEQUENCE [LARGE SCALE GENOMIC DNA]</scope>
    <source>
        <strain evidence="2 3">ALL</strain>
    </source>
</reference>
<name>A0A4V5ZYS1_STECR</name>
<evidence type="ECO:0000256" key="1">
    <source>
        <dbReference type="SAM" id="MobiDB-lite"/>
    </source>
</evidence>
<dbReference type="AlphaFoldDB" id="A0A4V5ZYS1"/>
<dbReference type="Proteomes" id="UP000298663">
    <property type="component" value="Unassembled WGS sequence"/>
</dbReference>
<feature type="compositionally biased region" description="Polar residues" evidence="1">
    <location>
        <begin position="52"/>
        <end position="71"/>
    </location>
</feature>
<comment type="caution">
    <text evidence="2">The sequence shown here is derived from an EMBL/GenBank/DDBJ whole genome shotgun (WGS) entry which is preliminary data.</text>
</comment>
<reference evidence="2 3" key="1">
    <citation type="journal article" date="2015" name="Genome Biol.">
        <title>Comparative genomics of Steinernema reveals deeply conserved gene regulatory networks.</title>
        <authorList>
            <person name="Dillman A.R."/>
            <person name="Macchietto M."/>
            <person name="Porter C.F."/>
            <person name="Rogers A."/>
            <person name="Williams B."/>
            <person name="Antoshechkin I."/>
            <person name="Lee M.M."/>
            <person name="Goodwin Z."/>
            <person name="Lu X."/>
            <person name="Lewis E.E."/>
            <person name="Goodrich-Blair H."/>
            <person name="Stock S.P."/>
            <person name="Adams B.J."/>
            <person name="Sternberg P.W."/>
            <person name="Mortazavi A."/>
        </authorList>
    </citation>
    <scope>NUCLEOTIDE SEQUENCE [LARGE SCALE GENOMIC DNA]</scope>
    <source>
        <strain evidence="2 3">ALL</strain>
    </source>
</reference>
<proteinExistence type="predicted"/>
<keyword evidence="3" id="KW-1185">Reference proteome</keyword>
<sequence length="179" mass="20097">MASGATLKSTELKIAIREPRALSHQFQKSEHGLNLVPKPLQTRESMAFHGLSTPNLQFSPHRTSESTTFTGLNPPRVRQNLEIWTKDPTKLSTPFESLLTPATIGRRRFEFVIVARPAARRRAPIAAAGEFAIFQIFRCPPSSECRHADLRLRLSPQNSSGRFFAPADVCESQKYFASY</sequence>